<dbReference type="InterPro" id="IPR038009">
    <property type="entry name" value="GlmU_C_LbH"/>
</dbReference>
<evidence type="ECO:0000256" key="3">
    <source>
        <dbReference type="ARBA" id="ARBA00022490"/>
    </source>
</evidence>
<evidence type="ECO:0000256" key="4">
    <source>
        <dbReference type="ARBA" id="ARBA00022679"/>
    </source>
</evidence>
<comment type="caution">
    <text evidence="17">Lacks conserved residue(s) required for the propagation of feature annotation.</text>
</comment>
<dbReference type="InterPro" id="IPR050065">
    <property type="entry name" value="GlmU-like"/>
</dbReference>
<organism evidence="19 20">
    <name type="scientific">Candidatus Amunia macphersoniae</name>
    <dbReference type="NCBI Taxonomy" id="3127014"/>
    <lineage>
        <taxon>Bacteria</taxon>
        <taxon>Bacillati</taxon>
        <taxon>Candidatus Dormiibacterota</taxon>
        <taxon>Candidatus Dormibacteria</taxon>
        <taxon>Candidatus Aeolococcales</taxon>
        <taxon>Candidatus Aeolococcaceae</taxon>
        <taxon>Candidatus Amunia</taxon>
    </lineage>
</organism>
<evidence type="ECO:0000256" key="2">
    <source>
        <dbReference type="ARBA" id="ARBA00007947"/>
    </source>
</evidence>
<keyword evidence="9 17" id="KW-0133">Cell shape</keyword>
<feature type="binding site" evidence="17">
    <location>
        <position position="226"/>
    </location>
    <ligand>
        <name>Mg(2+)</name>
        <dbReference type="ChEBI" id="CHEBI:18420"/>
    </ligand>
</feature>
<dbReference type="SUPFAM" id="SSF51161">
    <property type="entry name" value="Trimeric LpxA-like enzymes"/>
    <property type="match status" value="1"/>
</dbReference>
<evidence type="ECO:0000256" key="10">
    <source>
        <dbReference type="ARBA" id="ARBA00022984"/>
    </source>
</evidence>
<evidence type="ECO:0000256" key="11">
    <source>
        <dbReference type="ARBA" id="ARBA00023268"/>
    </source>
</evidence>
<dbReference type="GO" id="GO:0003977">
    <property type="term" value="F:UDP-N-acetylglucosamine diphosphorylase activity"/>
    <property type="evidence" value="ECO:0007669"/>
    <property type="project" value="UniProtKB-UniRule"/>
</dbReference>
<feature type="binding site" evidence="17">
    <location>
        <position position="375"/>
    </location>
    <ligand>
        <name>UDP-N-acetyl-alpha-D-glucosamine</name>
        <dbReference type="ChEBI" id="CHEBI:57705"/>
    </ligand>
</feature>
<evidence type="ECO:0000256" key="6">
    <source>
        <dbReference type="ARBA" id="ARBA00022723"/>
    </source>
</evidence>
<evidence type="ECO:0000256" key="14">
    <source>
        <dbReference type="ARBA" id="ARBA00048247"/>
    </source>
</evidence>
<dbReference type="GO" id="GO:0005737">
    <property type="term" value="C:cytoplasm"/>
    <property type="evidence" value="ECO:0007669"/>
    <property type="project" value="UniProtKB-SubCell"/>
</dbReference>
<dbReference type="InterPro" id="IPR029044">
    <property type="entry name" value="Nucleotide-diphossugar_trans"/>
</dbReference>
<gene>
    <name evidence="17 19" type="primary">glmU</name>
    <name evidence="19" type="ORF">JF887_00885</name>
</gene>
<feature type="binding site" evidence="17">
    <location>
        <position position="24"/>
    </location>
    <ligand>
        <name>UDP-N-acetyl-alpha-D-glucosamine</name>
        <dbReference type="ChEBI" id="CHEBI:57705"/>
    </ligand>
</feature>
<comment type="subunit">
    <text evidence="17">Homotrimer.</text>
</comment>
<keyword evidence="3 17" id="KW-0963">Cytoplasm</keyword>
<evidence type="ECO:0000256" key="8">
    <source>
        <dbReference type="ARBA" id="ARBA00022842"/>
    </source>
</evidence>
<dbReference type="NCBIfam" id="TIGR01173">
    <property type="entry name" value="glmU"/>
    <property type="match status" value="1"/>
</dbReference>
<dbReference type="PANTHER" id="PTHR43584">
    <property type="entry name" value="NUCLEOTIDYL TRANSFERASE"/>
    <property type="match status" value="1"/>
</dbReference>
<evidence type="ECO:0000313" key="20">
    <source>
        <dbReference type="Proteomes" id="UP000614410"/>
    </source>
</evidence>
<feature type="binding site" evidence="17">
    <location>
        <position position="331"/>
    </location>
    <ligand>
        <name>UDP-N-acetyl-alpha-D-glucosamine</name>
        <dbReference type="ChEBI" id="CHEBI:57705"/>
    </ligand>
</feature>
<feature type="binding site" evidence="17">
    <location>
        <position position="140"/>
    </location>
    <ligand>
        <name>UDP-N-acetyl-alpha-D-glucosamine</name>
        <dbReference type="ChEBI" id="CHEBI:57705"/>
    </ligand>
</feature>
<dbReference type="SUPFAM" id="SSF53448">
    <property type="entry name" value="Nucleotide-diphospho-sugar transferases"/>
    <property type="match status" value="1"/>
</dbReference>
<comment type="cofactor">
    <cofactor evidence="17">
        <name>Mg(2+)</name>
        <dbReference type="ChEBI" id="CHEBI:18420"/>
    </cofactor>
    <text evidence="17">Binds 1 Mg(2+) ion per subunit.</text>
</comment>
<keyword evidence="4 17" id="KW-0808">Transferase</keyword>
<keyword evidence="7 17" id="KW-0677">Repeat</keyword>
<feature type="binding site" evidence="17">
    <location>
        <begin position="10"/>
        <end position="13"/>
    </location>
    <ligand>
        <name>UDP-N-acetyl-alpha-D-glucosamine</name>
        <dbReference type="ChEBI" id="CHEBI:57705"/>
    </ligand>
</feature>
<dbReference type="GO" id="GO:0000287">
    <property type="term" value="F:magnesium ion binding"/>
    <property type="evidence" value="ECO:0007669"/>
    <property type="project" value="UniProtKB-UniRule"/>
</dbReference>
<feature type="domain" description="MobA-like NTP transferase" evidence="18">
    <location>
        <begin position="7"/>
        <end position="129"/>
    </location>
</feature>
<dbReference type="EC" id="2.7.7.23" evidence="17"/>
<dbReference type="Proteomes" id="UP000614410">
    <property type="component" value="Unassembled WGS sequence"/>
</dbReference>
<keyword evidence="12 17" id="KW-0012">Acyltransferase</keyword>
<feature type="binding site" evidence="17">
    <location>
        <position position="421"/>
    </location>
    <ligand>
        <name>acetyl-CoA</name>
        <dbReference type="ChEBI" id="CHEBI:57288"/>
    </ligand>
</feature>
<comment type="pathway">
    <text evidence="17">Nucleotide-sugar biosynthesis; UDP-N-acetyl-alpha-D-glucosamine biosynthesis; N-acetyl-alpha-D-glucosamine 1-phosphate from alpha-D-glucosamine 6-phosphate (route II): step 2/2.</text>
</comment>
<keyword evidence="5 17" id="KW-0548">Nucleotidyltransferase</keyword>
<dbReference type="EC" id="2.3.1.157" evidence="17"/>
<sequence>MADGPRAVILAAGDGTRMRSALPKVLHQLAGRALIDHVIDAATAVTSRQPVVIVGAGRTDVVAAIGPRAECVEQSEASGTGDALRSVPERLRGPGEVLVLSGDVPLVRPQTLGRLIDHHRRTRAAATLLTAMPANPRGLGRVYRDPETGRVVRTIEERDLPPGAYAPPEVAAGVYVFNAAKLWPALGRINNSNAQGEYYLPDVLPLLGGHVEAMLLADAEEALGVNDRSQLATAESVIRARILERLMADGVTIEDPTSTYVDAAVRVGRDSVIRPMSFLRGTTVLGEGCQIGPMAQLTDVTAGTRVIVGSSHVEASELGDGVVIGSFNRVRPGSVLAPGVSMGTHAEVKNSHIGAGSRINHLSCVLDSDLGEQVNVGAGAVTCNFDGSGKHRTVIEDGVFVGTNSTLVAPLTIHRDAYVAAGSIVNEDVPEGALAVGRGRQRNVEGWSARRRNRPVKAPG</sequence>
<keyword evidence="8 17" id="KW-0460">Magnesium</keyword>
<feature type="binding site" evidence="17">
    <location>
        <position position="103"/>
    </location>
    <ligand>
        <name>Mg(2+)</name>
        <dbReference type="ChEBI" id="CHEBI:18420"/>
    </ligand>
</feature>
<dbReference type="GO" id="GO:0009252">
    <property type="term" value="P:peptidoglycan biosynthetic process"/>
    <property type="evidence" value="ECO:0007669"/>
    <property type="project" value="UniProtKB-UniRule"/>
</dbReference>
<comment type="subcellular location">
    <subcellularLocation>
        <location evidence="17">Cytoplasm</location>
    </subcellularLocation>
</comment>
<dbReference type="Gene3D" id="3.90.550.10">
    <property type="entry name" value="Spore Coat Polysaccharide Biosynthesis Protein SpsA, Chain A"/>
    <property type="match status" value="1"/>
</dbReference>
<proteinExistence type="inferred from homology"/>
<comment type="similarity">
    <text evidence="1 17">In the C-terminal section; belongs to the transferase hexapeptide repeat family.</text>
</comment>
<comment type="caution">
    <text evidence="19">The sequence shown here is derived from an EMBL/GenBank/DDBJ whole genome shotgun (WGS) entry which is preliminary data.</text>
</comment>
<keyword evidence="10 17" id="KW-0573">Peptidoglycan synthesis</keyword>
<keyword evidence="11 17" id="KW-0511">Multifunctional enzyme</keyword>
<dbReference type="GO" id="GO:0006048">
    <property type="term" value="P:UDP-N-acetylglucosamine biosynthetic process"/>
    <property type="evidence" value="ECO:0007669"/>
    <property type="project" value="InterPro"/>
</dbReference>
<dbReference type="InterPro" id="IPR011004">
    <property type="entry name" value="Trimer_LpxA-like_sf"/>
</dbReference>
<feature type="region of interest" description="N-acetyltransferase" evidence="17">
    <location>
        <begin position="250"/>
        <end position="460"/>
    </location>
</feature>
<dbReference type="HAMAP" id="MF_01631">
    <property type="entry name" value="GlmU"/>
    <property type="match status" value="1"/>
</dbReference>
<feature type="binding site" evidence="17">
    <location>
        <position position="74"/>
    </location>
    <ligand>
        <name>UDP-N-acetyl-alpha-D-glucosamine</name>
        <dbReference type="ChEBI" id="CHEBI:57705"/>
    </ligand>
</feature>
<evidence type="ECO:0000256" key="5">
    <source>
        <dbReference type="ARBA" id="ARBA00022695"/>
    </source>
</evidence>
<evidence type="ECO:0000256" key="12">
    <source>
        <dbReference type="ARBA" id="ARBA00023315"/>
    </source>
</evidence>
<name>A0A934NIG3_9BACT</name>
<dbReference type="GO" id="GO:0016020">
    <property type="term" value="C:membrane"/>
    <property type="evidence" value="ECO:0007669"/>
    <property type="project" value="GOC"/>
</dbReference>
<dbReference type="GO" id="GO:0009245">
    <property type="term" value="P:lipid A biosynthetic process"/>
    <property type="evidence" value="ECO:0007669"/>
    <property type="project" value="UniProtKB-UniRule"/>
</dbReference>
<feature type="binding site" evidence="17">
    <location>
        <position position="156"/>
    </location>
    <ligand>
        <name>UDP-N-acetyl-alpha-D-glucosamine</name>
        <dbReference type="ChEBI" id="CHEBI:57705"/>
    </ligand>
</feature>
<comment type="catalytic activity">
    <reaction evidence="15 17">
        <text>N-acetyl-alpha-D-glucosamine 1-phosphate + UTP + H(+) = UDP-N-acetyl-alpha-D-glucosamine + diphosphate</text>
        <dbReference type="Rhea" id="RHEA:13509"/>
        <dbReference type="ChEBI" id="CHEBI:15378"/>
        <dbReference type="ChEBI" id="CHEBI:33019"/>
        <dbReference type="ChEBI" id="CHEBI:46398"/>
        <dbReference type="ChEBI" id="CHEBI:57705"/>
        <dbReference type="ChEBI" id="CHEBI:57776"/>
        <dbReference type="EC" id="2.7.7.23"/>
    </reaction>
</comment>
<evidence type="ECO:0000256" key="7">
    <source>
        <dbReference type="ARBA" id="ARBA00022737"/>
    </source>
</evidence>
<dbReference type="CDD" id="cd03353">
    <property type="entry name" value="LbH_GlmU_C"/>
    <property type="match status" value="1"/>
</dbReference>
<dbReference type="InterPro" id="IPR025877">
    <property type="entry name" value="MobA-like_NTP_Trfase"/>
</dbReference>
<feature type="binding site" evidence="17">
    <location>
        <position position="349"/>
    </location>
    <ligand>
        <name>UDP-N-acetyl-alpha-D-glucosamine</name>
        <dbReference type="ChEBI" id="CHEBI:57705"/>
    </ligand>
</feature>
<dbReference type="EMBL" id="JAEKNN010000005">
    <property type="protein sequence ID" value="MBJ7607974.1"/>
    <property type="molecule type" value="Genomic_DNA"/>
</dbReference>
<dbReference type="CDD" id="cd02540">
    <property type="entry name" value="GT2_GlmU_N_bac"/>
    <property type="match status" value="1"/>
</dbReference>
<dbReference type="InterPro" id="IPR005882">
    <property type="entry name" value="Bifunctional_GlmU"/>
</dbReference>
<feature type="active site" description="Proton acceptor" evidence="17">
    <location>
        <position position="361"/>
    </location>
</feature>
<dbReference type="GO" id="GO:0071555">
    <property type="term" value="P:cell wall organization"/>
    <property type="evidence" value="ECO:0007669"/>
    <property type="project" value="UniProtKB-KW"/>
</dbReference>
<feature type="region of interest" description="Pyrophosphorylase" evidence="17">
    <location>
        <begin position="1"/>
        <end position="228"/>
    </location>
</feature>
<comment type="pathway">
    <text evidence="17">Nucleotide-sugar biosynthesis; UDP-N-acetyl-alpha-D-glucosamine biosynthesis; UDP-N-acetyl-alpha-D-glucosamine from N-acetyl-alpha-D-glucosamine 1-phosphate: step 1/1.</text>
</comment>
<dbReference type="GO" id="GO:0008360">
    <property type="term" value="P:regulation of cell shape"/>
    <property type="evidence" value="ECO:0007669"/>
    <property type="project" value="UniProtKB-KW"/>
</dbReference>
<evidence type="ECO:0000256" key="16">
    <source>
        <dbReference type="ARBA" id="ARBA00049628"/>
    </source>
</evidence>
<dbReference type="GO" id="GO:0019134">
    <property type="term" value="F:glucosamine-1-phosphate N-acetyltransferase activity"/>
    <property type="evidence" value="ECO:0007669"/>
    <property type="project" value="UniProtKB-UniRule"/>
</dbReference>
<evidence type="ECO:0000256" key="13">
    <source>
        <dbReference type="ARBA" id="ARBA00023316"/>
    </source>
</evidence>
<dbReference type="GO" id="GO:0000902">
    <property type="term" value="P:cell morphogenesis"/>
    <property type="evidence" value="ECO:0007669"/>
    <property type="project" value="UniProtKB-UniRule"/>
</dbReference>
<accession>A0A934NIG3</accession>
<keyword evidence="6 17" id="KW-0479">Metal-binding</keyword>
<dbReference type="PANTHER" id="PTHR43584:SF3">
    <property type="entry name" value="BIFUNCTIONAL PROTEIN GLMU"/>
    <property type="match status" value="1"/>
</dbReference>
<comment type="catalytic activity">
    <reaction evidence="14 17">
        <text>alpha-D-glucosamine 1-phosphate + acetyl-CoA = N-acetyl-alpha-D-glucosamine 1-phosphate + CoA + H(+)</text>
        <dbReference type="Rhea" id="RHEA:13725"/>
        <dbReference type="ChEBI" id="CHEBI:15378"/>
        <dbReference type="ChEBI" id="CHEBI:57287"/>
        <dbReference type="ChEBI" id="CHEBI:57288"/>
        <dbReference type="ChEBI" id="CHEBI:57776"/>
        <dbReference type="ChEBI" id="CHEBI:58516"/>
        <dbReference type="EC" id="2.3.1.157"/>
    </reaction>
</comment>
<evidence type="ECO:0000256" key="9">
    <source>
        <dbReference type="ARBA" id="ARBA00022960"/>
    </source>
</evidence>
<comment type="similarity">
    <text evidence="2 17">In the N-terminal section; belongs to the N-acetylglucosamine-1-phosphate uridyltransferase family.</text>
</comment>
<evidence type="ECO:0000256" key="17">
    <source>
        <dbReference type="HAMAP-Rule" id="MF_01631"/>
    </source>
</evidence>
<evidence type="ECO:0000256" key="1">
    <source>
        <dbReference type="ARBA" id="ARBA00007707"/>
    </source>
</evidence>
<protein>
    <recommendedName>
        <fullName evidence="17">Bifunctional protein GlmU</fullName>
    </recommendedName>
    <domain>
        <recommendedName>
            <fullName evidence="17">UDP-N-acetylglucosamine pyrophosphorylase</fullName>
            <ecNumber evidence="17">2.7.7.23</ecNumber>
        </recommendedName>
        <alternativeName>
            <fullName evidence="17">N-acetylglucosamine-1-phosphate uridyltransferase</fullName>
        </alternativeName>
    </domain>
    <domain>
        <recommendedName>
            <fullName evidence="17">Glucosamine-1-phosphate N-acetyltransferase</fullName>
            <ecNumber evidence="17">2.3.1.157</ecNumber>
        </recommendedName>
    </domain>
</protein>
<feature type="binding site" evidence="17">
    <location>
        <begin position="79"/>
        <end position="80"/>
    </location>
    <ligand>
        <name>UDP-N-acetyl-alpha-D-glucosamine</name>
        <dbReference type="ChEBI" id="CHEBI:57705"/>
    </ligand>
</feature>
<evidence type="ECO:0000259" key="18">
    <source>
        <dbReference type="Pfam" id="PF12804"/>
    </source>
</evidence>
<dbReference type="Gene3D" id="2.160.10.10">
    <property type="entry name" value="Hexapeptide repeat proteins"/>
    <property type="match status" value="1"/>
</dbReference>
<feature type="binding site" evidence="17">
    <location>
        <begin position="101"/>
        <end position="103"/>
    </location>
    <ligand>
        <name>UDP-N-acetyl-alpha-D-glucosamine</name>
        <dbReference type="ChEBI" id="CHEBI:57705"/>
    </ligand>
</feature>
<dbReference type="AlphaFoldDB" id="A0A934NIG3"/>
<feature type="binding site" evidence="17">
    <location>
        <position position="378"/>
    </location>
    <ligand>
        <name>acetyl-CoA</name>
        <dbReference type="ChEBI" id="CHEBI:57288"/>
    </ligand>
</feature>
<feature type="binding site" evidence="17">
    <location>
        <position position="226"/>
    </location>
    <ligand>
        <name>UDP-N-acetyl-alpha-D-glucosamine</name>
        <dbReference type="ChEBI" id="CHEBI:57705"/>
    </ligand>
</feature>
<comment type="function">
    <text evidence="16 17">Catalyzes the last two sequential reactions in the de novo biosynthetic pathway for UDP-N-acetylglucosamine (UDP-GlcNAc). The C-terminal domain catalyzes the transfer of acetyl group from acetyl coenzyme A to glucosamine-1-phosphate (GlcN-1-P) to produce N-acetylglucosamine-1-phosphate (GlcNAc-1-P), which is converted into UDP-GlcNAc by the transfer of uridine 5-monophosphate (from uridine 5-triphosphate), a reaction catalyzed by the N-terminal domain.</text>
</comment>
<keyword evidence="13 17" id="KW-0961">Cell wall biogenesis/degradation</keyword>
<reference evidence="19 20" key="1">
    <citation type="submission" date="2020-10" db="EMBL/GenBank/DDBJ databases">
        <title>Ca. Dormibacterota MAGs.</title>
        <authorList>
            <person name="Montgomery K."/>
        </authorList>
    </citation>
    <scope>NUCLEOTIDE SEQUENCE [LARGE SCALE GENOMIC DNA]</scope>
    <source>
        <strain evidence="19">Mitchell_Peninsula_5</strain>
    </source>
</reference>
<evidence type="ECO:0000313" key="19">
    <source>
        <dbReference type="EMBL" id="MBJ7607974.1"/>
    </source>
</evidence>
<feature type="region of interest" description="Linker" evidence="17">
    <location>
        <begin position="229"/>
        <end position="249"/>
    </location>
</feature>
<comment type="pathway">
    <text evidence="17">Bacterial outer membrane biogenesis; LPS lipid A biosynthesis.</text>
</comment>
<evidence type="ECO:0000256" key="15">
    <source>
        <dbReference type="ARBA" id="ARBA00048493"/>
    </source>
</evidence>
<feature type="binding site" evidence="17">
    <location>
        <position position="438"/>
    </location>
    <ligand>
        <name>acetyl-CoA</name>
        <dbReference type="ChEBI" id="CHEBI:57288"/>
    </ligand>
</feature>
<dbReference type="Pfam" id="PF12804">
    <property type="entry name" value="NTP_transf_3"/>
    <property type="match status" value="1"/>
</dbReference>